<feature type="domain" description="Glycosyl hydrolase family 32 N-terminal" evidence="4">
    <location>
        <begin position="128"/>
        <end position="415"/>
    </location>
</feature>
<evidence type="ECO:0000313" key="5">
    <source>
        <dbReference type="EMBL" id="RZF62014.1"/>
    </source>
</evidence>
<evidence type="ECO:0000256" key="1">
    <source>
        <dbReference type="ARBA" id="ARBA00009902"/>
    </source>
</evidence>
<evidence type="ECO:0000256" key="2">
    <source>
        <dbReference type="ARBA" id="ARBA00022801"/>
    </source>
</evidence>
<keyword evidence="3" id="KW-0326">Glycosidase</keyword>
<proteinExistence type="inferred from homology"/>
<comment type="caution">
    <text evidence="5">The sequence shown here is derived from an EMBL/GenBank/DDBJ whole genome shotgun (WGS) entry which is preliminary data.</text>
</comment>
<dbReference type="SUPFAM" id="SSF49899">
    <property type="entry name" value="Concanavalin A-like lectins/glucanases"/>
    <property type="match status" value="1"/>
</dbReference>
<dbReference type="RefSeq" id="WP_130140244.1">
    <property type="nucleotide sequence ID" value="NZ_SGIT01000001.1"/>
</dbReference>
<dbReference type="Gene3D" id="2.115.10.20">
    <property type="entry name" value="Glycosyl hydrolase domain, family 43"/>
    <property type="match status" value="1"/>
</dbReference>
<dbReference type="InterPro" id="IPR023296">
    <property type="entry name" value="Glyco_hydro_beta-prop_sf"/>
</dbReference>
<comment type="similarity">
    <text evidence="1">Belongs to the glycosyl hydrolase 32 family.</text>
</comment>
<dbReference type="InterPro" id="IPR013320">
    <property type="entry name" value="ConA-like_dom_sf"/>
</dbReference>
<dbReference type="SUPFAM" id="SSF75005">
    <property type="entry name" value="Arabinanase/levansucrase/invertase"/>
    <property type="match status" value="1"/>
</dbReference>
<evidence type="ECO:0000313" key="6">
    <source>
        <dbReference type="Proteomes" id="UP000292855"/>
    </source>
</evidence>
<dbReference type="PANTHER" id="PTHR42800:SF1">
    <property type="entry name" value="EXOINULINASE INUD (AFU_ORTHOLOGUE AFUA_5G00480)"/>
    <property type="match status" value="1"/>
</dbReference>
<keyword evidence="6" id="KW-1185">Reference proteome</keyword>
<organism evidence="5 6">
    <name type="scientific">Sphingobacterium corticibacterium</name>
    <dbReference type="NCBI Taxonomy" id="2484746"/>
    <lineage>
        <taxon>Bacteria</taxon>
        <taxon>Pseudomonadati</taxon>
        <taxon>Bacteroidota</taxon>
        <taxon>Sphingobacteriia</taxon>
        <taxon>Sphingobacteriales</taxon>
        <taxon>Sphingobacteriaceae</taxon>
        <taxon>Sphingobacterium</taxon>
    </lineage>
</organism>
<dbReference type="InterPro" id="IPR001362">
    <property type="entry name" value="Glyco_hydro_32"/>
</dbReference>
<dbReference type="CDD" id="cd18622">
    <property type="entry name" value="GH32_Inu-like"/>
    <property type="match status" value="1"/>
</dbReference>
<reference evidence="5 6" key="1">
    <citation type="submission" date="2019-02" db="EMBL/GenBank/DDBJ databases">
        <authorList>
            <person name="Li Y."/>
        </authorList>
    </citation>
    <scope>NUCLEOTIDE SEQUENCE [LARGE SCALE GENOMIC DNA]</scope>
    <source>
        <strain evidence="5 6">30C10-4-7</strain>
    </source>
</reference>
<dbReference type="Proteomes" id="UP000292855">
    <property type="component" value="Unassembled WGS sequence"/>
</dbReference>
<dbReference type="GO" id="GO:0005737">
    <property type="term" value="C:cytoplasm"/>
    <property type="evidence" value="ECO:0007669"/>
    <property type="project" value="TreeGrafter"/>
</dbReference>
<dbReference type="InterPro" id="IPR013148">
    <property type="entry name" value="Glyco_hydro_32_N"/>
</dbReference>
<dbReference type="AlphaFoldDB" id="A0A4Q6XX84"/>
<protein>
    <submittedName>
        <fullName evidence="5">2,6-beta-D-fructofuranosidase</fullName>
    </submittedName>
</protein>
<evidence type="ECO:0000259" key="4">
    <source>
        <dbReference type="Pfam" id="PF00251"/>
    </source>
</evidence>
<keyword evidence="2" id="KW-0378">Hydrolase</keyword>
<dbReference type="GO" id="GO:0004575">
    <property type="term" value="F:sucrose alpha-glucosidase activity"/>
    <property type="evidence" value="ECO:0007669"/>
    <property type="project" value="TreeGrafter"/>
</dbReference>
<accession>A0A4Q6XX84</accession>
<dbReference type="GO" id="GO:0005987">
    <property type="term" value="P:sucrose catabolic process"/>
    <property type="evidence" value="ECO:0007669"/>
    <property type="project" value="TreeGrafter"/>
</dbReference>
<name>A0A4Q6XX84_9SPHI</name>
<evidence type="ECO:0000256" key="3">
    <source>
        <dbReference type="ARBA" id="ARBA00023295"/>
    </source>
</evidence>
<sequence>MGGKNKHTKNIILLLVAVLSLLTLTTPLRAAEISIKIEKQYLNFPIAQQTERSKMTFATDQGSTWSVVVRLAAGEPDYWVFYDVSHLQGQTLTISYEGDAMGLAKIYQADRIHAQDSLYKEANRPQFHFTTKRGWINDPNGLIFHDDEYHLFYQHNPMEREWENMHWGHAVSKDLIHWEELPIALYPDNLGTMFSGSAVMDHDNTADFNRGDTVAMIAFYTVASPDRQVQCMAYSLDRGRSWTKYDDNPLIDSKEKWNSVDTRDPKVFWHSPSAHWVMVLNERDGHSIYTSENLKNWEYQSHVTGFWECPELFELPLDGDESKKKWVMYGATGTYMIGSFDGRTFTPEAGKYYYCSGAQYAAQTFNNIPQTDGRRIQIGWGRIPQGDGAFNGMMMLPTELSLRTTKEGPRLISTPIKEVEQLFNKRGSWKNLTAEDANKQVEQYNDTDRIRIKAKIKLSHATDAGLNLDGQRIVNYDMNGNMLNGMFYSPEERTSMALSADIFIDRTSVEVFFDDGIYTSYQERKTNMNERKGFHFWGNNIQVEELEIYEVKSIWKP</sequence>
<gene>
    <name evidence="5" type="ORF">EWE74_04150</name>
</gene>
<dbReference type="PANTHER" id="PTHR42800">
    <property type="entry name" value="EXOINULINASE INUD (AFU_ORTHOLOGUE AFUA_5G00480)"/>
    <property type="match status" value="1"/>
</dbReference>
<dbReference type="Pfam" id="PF00251">
    <property type="entry name" value="Glyco_hydro_32N"/>
    <property type="match status" value="1"/>
</dbReference>
<dbReference type="OrthoDB" id="9759709at2"/>
<dbReference type="Gene3D" id="2.60.120.560">
    <property type="entry name" value="Exo-inulinase, domain 1"/>
    <property type="match status" value="1"/>
</dbReference>
<dbReference type="EMBL" id="SGIT01000001">
    <property type="protein sequence ID" value="RZF62014.1"/>
    <property type="molecule type" value="Genomic_DNA"/>
</dbReference>
<dbReference type="SMART" id="SM00640">
    <property type="entry name" value="Glyco_32"/>
    <property type="match status" value="1"/>
</dbReference>